<evidence type="ECO:0000313" key="2">
    <source>
        <dbReference type="Proteomes" id="UP000626244"/>
    </source>
</evidence>
<comment type="caution">
    <text evidence="1">The sequence shown here is derived from an EMBL/GenBank/DDBJ whole genome shotgun (WGS) entry which is preliminary data.</text>
</comment>
<gene>
    <name evidence="1" type="ORF">GCM10007380_00570</name>
</gene>
<dbReference type="Proteomes" id="UP000626244">
    <property type="component" value="Unassembled WGS sequence"/>
</dbReference>
<proteinExistence type="predicted"/>
<accession>A0A8J3ADJ8</accession>
<reference evidence="2" key="1">
    <citation type="journal article" date="2019" name="Int. J. Syst. Evol. Microbiol.">
        <title>The Global Catalogue of Microorganisms (GCM) 10K type strain sequencing project: providing services to taxonomists for standard genome sequencing and annotation.</title>
        <authorList>
            <consortium name="The Broad Institute Genomics Platform"/>
            <consortium name="The Broad Institute Genome Sequencing Center for Infectious Disease"/>
            <person name="Wu L."/>
            <person name="Ma J."/>
        </authorList>
    </citation>
    <scope>NUCLEOTIDE SEQUENCE [LARGE SCALE GENOMIC DNA]</scope>
    <source>
        <strain evidence="2">CGMCC 1.14993</strain>
    </source>
</reference>
<keyword evidence="2" id="KW-1185">Reference proteome</keyword>
<name>A0A8J3ADJ8_9BACI</name>
<protein>
    <submittedName>
        <fullName evidence="1">Uncharacterized protein</fullName>
    </submittedName>
</protein>
<dbReference type="AlphaFoldDB" id="A0A8J3ADJ8"/>
<sequence length="70" mass="8496">MLKTNKYDEEHEIYFAKSLVKLLKINKKIEKYYAKNNLVILIERRYDQILCFSKNDRTKRKNGIRSVLCL</sequence>
<organism evidence="1 2">
    <name type="scientific">Gottfriedia solisilvae</name>
    <dbReference type="NCBI Taxonomy" id="1516104"/>
    <lineage>
        <taxon>Bacteria</taxon>
        <taxon>Bacillati</taxon>
        <taxon>Bacillota</taxon>
        <taxon>Bacilli</taxon>
        <taxon>Bacillales</taxon>
        <taxon>Bacillaceae</taxon>
        <taxon>Gottfriedia</taxon>
    </lineage>
</organism>
<dbReference type="EMBL" id="BMHB01000001">
    <property type="protein sequence ID" value="GGI09995.1"/>
    <property type="molecule type" value="Genomic_DNA"/>
</dbReference>
<evidence type="ECO:0000313" key="1">
    <source>
        <dbReference type="EMBL" id="GGI09995.1"/>
    </source>
</evidence>